<evidence type="ECO:0000256" key="7">
    <source>
        <dbReference type="ARBA" id="ARBA00022984"/>
    </source>
</evidence>
<dbReference type="UniPathway" id="UPA00219"/>
<keyword evidence="16" id="KW-1185">Reference proteome</keyword>
<evidence type="ECO:0000259" key="13">
    <source>
        <dbReference type="Pfam" id="PF02875"/>
    </source>
</evidence>
<dbReference type="Pfam" id="PF01225">
    <property type="entry name" value="Mur_ligase"/>
    <property type="match status" value="1"/>
</dbReference>
<dbReference type="SUPFAM" id="SSF53623">
    <property type="entry name" value="MurD-like peptide ligases, catalytic domain"/>
    <property type="match status" value="1"/>
</dbReference>
<comment type="caution">
    <text evidence="15">The sequence shown here is derived from an EMBL/GenBank/DDBJ whole genome shotgun (WGS) entry which is preliminary data.</text>
</comment>
<dbReference type="PANTHER" id="PTHR43024">
    <property type="entry name" value="UDP-N-ACETYLMURAMOYL-TRIPEPTIDE--D-ALANYL-D-ALANINE LIGASE"/>
    <property type="match status" value="1"/>
</dbReference>
<evidence type="ECO:0000256" key="2">
    <source>
        <dbReference type="ARBA" id="ARBA00022598"/>
    </source>
</evidence>
<dbReference type="GO" id="GO:0005524">
    <property type="term" value="F:ATP binding"/>
    <property type="evidence" value="ECO:0007669"/>
    <property type="project" value="UniProtKB-UniRule"/>
</dbReference>
<dbReference type="SUPFAM" id="SSF53244">
    <property type="entry name" value="MurD-like peptide ligases, peptide-binding domain"/>
    <property type="match status" value="1"/>
</dbReference>
<dbReference type="AlphaFoldDB" id="A0A6L8WBN4"/>
<comment type="catalytic activity">
    <reaction evidence="10 11">
        <text>D-alanyl-D-alanine + UDP-N-acetyl-alpha-D-muramoyl-L-alanyl-gamma-D-glutamyl-meso-2,6-diaminopimelate + ATP = UDP-N-acetyl-alpha-D-muramoyl-L-alanyl-gamma-D-glutamyl-meso-2,6-diaminopimeloyl-D-alanyl-D-alanine + ADP + phosphate + H(+)</text>
        <dbReference type="Rhea" id="RHEA:28374"/>
        <dbReference type="ChEBI" id="CHEBI:15378"/>
        <dbReference type="ChEBI" id="CHEBI:30616"/>
        <dbReference type="ChEBI" id="CHEBI:43474"/>
        <dbReference type="ChEBI" id="CHEBI:57822"/>
        <dbReference type="ChEBI" id="CHEBI:61386"/>
        <dbReference type="ChEBI" id="CHEBI:83905"/>
        <dbReference type="ChEBI" id="CHEBI:456216"/>
        <dbReference type="EC" id="6.3.2.10"/>
    </reaction>
</comment>
<evidence type="ECO:0000256" key="11">
    <source>
        <dbReference type="RuleBase" id="RU004136"/>
    </source>
</evidence>
<dbReference type="RefSeq" id="WP_161317253.1">
    <property type="nucleotide sequence ID" value="NZ_WTUW01000009.1"/>
</dbReference>
<name>A0A6L8WBN4_9PROT</name>
<dbReference type="InterPro" id="IPR013221">
    <property type="entry name" value="Mur_ligase_cen"/>
</dbReference>
<dbReference type="InterPro" id="IPR036615">
    <property type="entry name" value="Mur_ligase_C_dom_sf"/>
</dbReference>
<keyword evidence="8 10" id="KW-0131">Cell cycle</keyword>
<dbReference type="Proteomes" id="UP000476030">
    <property type="component" value="Unassembled WGS sequence"/>
</dbReference>
<dbReference type="HAMAP" id="MF_02019">
    <property type="entry name" value="MurF"/>
    <property type="match status" value="1"/>
</dbReference>
<evidence type="ECO:0000256" key="10">
    <source>
        <dbReference type="HAMAP-Rule" id="MF_02019"/>
    </source>
</evidence>
<proteinExistence type="inferred from homology"/>
<comment type="subcellular location">
    <subcellularLocation>
        <location evidence="10 11">Cytoplasm</location>
    </subcellularLocation>
</comment>
<feature type="domain" description="Mur ligase central" evidence="14">
    <location>
        <begin position="111"/>
        <end position="300"/>
    </location>
</feature>
<reference evidence="15 16" key="1">
    <citation type="submission" date="2019-12" db="EMBL/GenBank/DDBJ databases">
        <title>Snethiella sp. nov. sp. isolated from sea sand.</title>
        <authorList>
            <person name="Kim J."/>
            <person name="Jeong S.E."/>
            <person name="Jung H.S."/>
            <person name="Jeon C.O."/>
        </authorList>
    </citation>
    <scope>NUCLEOTIDE SEQUENCE [LARGE SCALE GENOMIC DNA]</scope>
    <source>
        <strain evidence="15 16">DP05</strain>
    </source>
</reference>
<dbReference type="Pfam" id="PF08245">
    <property type="entry name" value="Mur_ligase_M"/>
    <property type="match status" value="1"/>
</dbReference>
<dbReference type="SUPFAM" id="SSF63418">
    <property type="entry name" value="MurE/MurF N-terminal domain"/>
    <property type="match status" value="1"/>
</dbReference>
<evidence type="ECO:0000256" key="6">
    <source>
        <dbReference type="ARBA" id="ARBA00022960"/>
    </source>
</evidence>
<evidence type="ECO:0000256" key="8">
    <source>
        <dbReference type="ARBA" id="ARBA00023306"/>
    </source>
</evidence>
<dbReference type="EMBL" id="WTUW01000009">
    <property type="protein sequence ID" value="MZR32488.1"/>
    <property type="molecule type" value="Genomic_DNA"/>
</dbReference>
<dbReference type="Pfam" id="PF02875">
    <property type="entry name" value="Mur_ligase_C"/>
    <property type="match status" value="1"/>
</dbReference>
<sequence>MSEAPLWKGIDVIAAVGGKADREDWLATGVSIDSRSLEAGDLFVAIVGPVHDGHDFACAAFESGASALLLSQRPDNLPAEANVILVDDTLRALEDLGRAARARTDAQIVAVTGSVGKTGSKESLLHILSRQGKTHASIGSFNNHWGVPLSLSRMPEDTKYAIFELGMNHPGELGPLSKMVRPHVALITTIEAVHLEFFSDVEAIARAKAEIFEGLTSSGSVILNGDNSYGGLLKSIAANAGITQILTFGEKSEADIRLTDFTLYPDYSDVAVKIASQEVFFRLGVPGRHWISNILGVLGAVSELGANIEKAAEALGAMQSPKGRGARHMVPCLGGSYMVVDESYNASPASMRASLEVLQNLYPDGDGRRIAVLGDMLELGEKSADIHRSLKADVCAAEVDLLFTCGPNMAQLAKSMPSTIRTHHEDISELLINPLLDTVRAGDIILIKGSLGSKMRIPLDALLAQQPTALAASEQRGR</sequence>
<dbReference type="InterPro" id="IPR036565">
    <property type="entry name" value="Mur-like_cat_sf"/>
</dbReference>
<dbReference type="InterPro" id="IPR035911">
    <property type="entry name" value="MurE/MurF_N"/>
</dbReference>
<keyword evidence="3 10" id="KW-0132">Cell division</keyword>
<dbReference type="GO" id="GO:0008360">
    <property type="term" value="P:regulation of cell shape"/>
    <property type="evidence" value="ECO:0007669"/>
    <property type="project" value="UniProtKB-KW"/>
</dbReference>
<dbReference type="GO" id="GO:0047480">
    <property type="term" value="F:UDP-N-acetylmuramoyl-tripeptide-D-alanyl-D-alanine ligase activity"/>
    <property type="evidence" value="ECO:0007669"/>
    <property type="project" value="UniProtKB-UniRule"/>
</dbReference>
<keyword evidence="7 10" id="KW-0573">Peptidoglycan synthesis</keyword>
<dbReference type="PANTHER" id="PTHR43024:SF1">
    <property type="entry name" value="UDP-N-ACETYLMURAMOYL-TRIPEPTIDE--D-ALANYL-D-ALANINE LIGASE"/>
    <property type="match status" value="1"/>
</dbReference>
<comment type="caution">
    <text evidence="10">Lacks conserved residue(s) required for the propagation of feature annotation.</text>
</comment>
<dbReference type="Gene3D" id="3.90.190.20">
    <property type="entry name" value="Mur ligase, C-terminal domain"/>
    <property type="match status" value="1"/>
</dbReference>
<evidence type="ECO:0000256" key="4">
    <source>
        <dbReference type="ARBA" id="ARBA00022741"/>
    </source>
</evidence>
<evidence type="ECO:0000313" key="16">
    <source>
        <dbReference type="Proteomes" id="UP000476030"/>
    </source>
</evidence>
<dbReference type="GO" id="GO:0009252">
    <property type="term" value="P:peptidoglycan biosynthetic process"/>
    <property type="evidence" value="ECO:0007669"/>
    <property type="project" value="UniProtKB-UniRule"/>
</dbReference>
<dbReference type="InterPro" id="IPR005863">
    <property type="entry name" value="UDP-N-AcMur_synth"/>
</dbReference>
<dbReference type="GO" id="GO:0071555">
    <property type="term" value="P:cell wall organization"/>
    <property type="evidence" value="ECO:0007669"/>
    <property type="project" value="UniProtKB-KW"/>
</dbReference>
<dbReference type="NCBIfam" id="NF010693">
    <property type="entry name" value="PRK14093.1"/>
    <property type="match status" value="1"/>
</dbReference>
<evidence type="ECO:0000313" key="15">
    <source>
        <dbReference type="EMBL" id="MZR32488.1"/>
    </source>
</evidence>
<keyword evidence="9 10" id="KW-0961">Cell wall biogenesis/degradation</keyword>
<keyword evidence="1 10" id="KW-0963">Cytoplasm</keyword>
<dbReference type="NCBIfam" id="TIGR01143">
    <property type="entry name" value="murF"/>
    <property type="match status" value="1"/>
</dbReference>
<evidence type="ECO:0000259" key="12">
    <source>
        <dbReference type="Pfam" id="PF01225"/>
    </source>
</evidence>
<dbReference type="GO" id="GO:0005737">
    <property type="term" value="C:cytoplasm"/>
    <property type="evidence" value="ECO:0007669"/>
    <property type="project" value="UniProtKB-SubCell"/>
</dbReference>
<comment type="function">
    <text evidence="10 11">Involved in cell wall formation. Catalyzes the final step in the synthesis of UDP-N-acetylmuramoyl-pentapeptide, the precursor of murein.</text>
</comment>
<accession>A0A6L8WBN4</accession>
<evidence type="ECO:0000256" key="5">
    <source>
        <dbReference type="ARBA" id="ARBA00022840"/>
    </source>
</evidence>
<dbReference type="Gene3D" id="3.40.1190.10">
    <property type="entry name" value="Mur-like, catalytic domain"/>
    <property type="match status" value="1"/>
</dbReference>
<keyword evidence="4 10" id="KW-0547">Nucleotide-binding</keyword>
<protein>
    <recommendedName>
        <fullName evidence="10 11">UDP-N-acetylmuramoyl-tripeptide--D-alanyl-D-alanine ligase</fullName>
        <ecNumber evidence="10 11">6.3.2.10</ecNumber>
    </recommendedName>
    <alternativeName>
        <fullName evidence="10">D-alanyl-D-alanine-adding enzyme</fullName>
    </alternativeName>
</protein>
<dbReference type="InterPro" id="IPR051046">
    <property type="entry name" value="MurCDEF_CellWall_CoF430Synth"/>
</dbReference>
<keyword evidence="2 10" id="KW-0436">Ligase</keyword>
<dbReference type="Gene3D" id="3.40.1390.10">
    <property type="entry name" value="MurE/MurF, N-terminal domain"/>
    <property type="match status" value="1"/>
</dbReference>
<evidence type="ECO:0000256" key="3">
    <source>
        <dbReference type="ARBA" id="ARBA00022618"/>
    </source>
</evidence>
<comment type="pathway">
    <text evidence="10 11">Cell wall biogenesis; peptidoglycan biosynthesis.</text>
</comment>
<gene>
    <name evidence="10" type="primary">murF</name>
    <name evidence="15" type="ORF">GQE98_17745</name>
</gene>
<dbReference type="InterPro" id="IPR004101">
    <property type="entry name" value="Mur_ligase_C"/>
</dbReference>
<dbReference type="GO" id="GO:0051301">
    <property type="term" value="P:cell division"/>
    <property type="evidence" value="ECO:0007669"/>
    <property type="project" value="UniProtKB-KW"/>
</dbReference>
<keyword evidence="6 10" id="KW-0133">Cell shape</keyword>
<comment type="similarity">
    <text evidence="10">Belongs to the MurCDEF family. MurF subfamily.</text>
</comment>
<feature type="domain" description="Mur ligase C-terminal" evidence="13">
    <location>
        <begin position="338"/>
        <end position="450"/>
    </location>
</feature>
<dbReference type="EC" id="6.3.2.10" evidence="10 11"/>
<evidence type="ECO:0000259" key="14">
    <source>
        <dbReference type="Pfam" id="PF08245"/>
    </source>
</evidence>
<keyword evidence="5 10" id="KW-0067">ATP-binding</keyword>
<organism evidence="15 16">
    <name type="scientific">Sneathiella litorea</name>
    <dbReference type="NCBI Taxonomy" id="2606216"/>
    <lineage>
        <taxon>Bacteria</taxon>
        <taxon>Pseudomonadati</taxon>
        <taxon>Pseudomonadota</taxon>
        <taxon>Alphaproteobacteria</taxon>
        <taxon>Sneathiellales</taxon>
        <taxon>Sneathiellaceae</taxon>
        <taxon>Sneathiella</taxon>
    </lineage>
</organism>
<dbReference type="InterPro" id="IPR000713">
    <property type="entry name" value="Mur_ligase_N"/>
</dbReference>
<feature type="domain" description="Mur ligase N-terminal catalytic" evidence="12">
    <location>
        <begin position="28"/>
        <end position="99"/>
    </location>
</feature>
<evidence type="ECO:0000256" key="9">
    <source>
        <dbReference type="ARBA" id="ARBA00023316"/>
    </source>
</evidence>
<evidence type="ECO:0000256" key="1">
    <source>
        <dbReference type="ARBA" id="ARBA00022490"/>
    </source>
</evidence>